<accession>A0A1H9CCE1</accession>
<reference evidence="1 2" key="1">
    <citation type="submission" date="2016-10" db="EMBL/GenBank/DDBJ databases">
        <authorList>
            <person name="de Groot N.N."/>
        </authorList>
    </citation>
    <scope>NUCLEOTIDE SEQUENCE [LARGE SCALE GENOMIC DNA]</scope>
    <source>
        <strain evidence="1 2">DSM 21633</strain>
    </source>
</reference>
<dbReference type="Proteomes" id="UP000199427">
    <property type="component" value="Unassembled WGS sequence"/>
</dbReference>
<organism evidence="1 2">
    <name type="scientific">Piscibacillus halophilus</name>
    <dbReference type="NCBI Taxonomy" id="571933"/>
    <lineage>
        <taxon>Bacteria</taxon>
        <taxon>Bacillati</taxon>
        <taxon>Bacillota</taxon>
        <taxon>Bacilli</taxon>
        <taxon>Bacillales</taxon>
        <taxon>Bacillaceae</taxon>
        <taxon>Piscibacillus</taxon>
    </lineage>
</organism>
<evidence type="ECO:0000313" key="2">
    <source>
        <dbReference type="Proteomes" id="UP000199427"/>
    </source>
</evidence>
<sequence>MMRIKKWFKKSVILTIVLYITFSPLLTPTILAVSPWSGDSWEGNPWEGTPWDGSSLEWEGETWQGNPWESKGSKGSETSVHGNYDWAIDPRYLEGGAVGDQFGYDGYLGSPDLRPAPNVPVDGIDVTPSDNFGSSTESFYEADAFKSVHFATNSLNNIANLSDPNPFGFDGNLSLGKVTNNIVLNSSKLLLGDNDTAVNIYDTGSNTYEVFNSAKELRGLAQDFTDTAGQSINKSKTSMIGKYSSLLKESGSTFFNNTDISNVKGTWNSMGALSKFNAGLAGLNSFVSAYKTGESISAFMNLNDNVSGTVRAAAGADIGENIGDTIMSAGALAMAVPGGQALGLGVTAVGAGVYAISKGVKLFANNWKGDLWSTTKSIGNKAANSVKNAAKKTWSTVTGFFSK</sequence>
<proteinExistence type="predicted"/>
<dbReference type="AlphaFoldDB" id="A0A1H9CCE1"/>
<name>A0A1H9CCE1_9BACI</name>
<protein>
    <submittedName>
        <fullName evidence="1">Uncharacterized protein</fullName>
    </submittedName>
</protein>
<keyword evidence="2" id="KW-1185">Reference proteome</keyword>
<gene>
    <name evidence="1" type="ORF">SAMN05216362_10518</name>
</gene>
<evidence type="ECO:0000313" key="1">
    <source>
        <dbReference type="EMBL" id="SEP98473.1"/>
    </source>
</evidence>
<dbReference type="EMBL" id="FOES01000005">
    <property type="protein sequence ID" value="SEP98473.1"/>
    <property type="molecule type" value="Genomic_DNA"/>
</dbReference>
<dbReference type="STRING" id="571933.SAMN05216362_10518"/>